<reference evidence="2 3" key="2">
    <citation type="submission" date="2014-05" db="EMBL/GenBank/DDBJ databases">
        <title>Genome sequence of Streptococcus gallolyticus.</title>
        <authorList>
            <person name="Del Campo R."/>
        </authorList>
    </citation>
    <scope>NUCLEOTIDE SEQUENCE [LARGE SCALE GENOMIC DNA]</scope>
    <source>
        <strain evidence="2 3">LMG17956</strain>
    </source>
</reference>
<feature type="domain" description="PSP1 C-terminal" evidence="1">
    <location>
        <begin position="60"/>
        <end position="145"/>
    </location>
</feature>
<dbReference type="EMBL" id="CCBC010000174">
    <property type="protein sequence ID" value="CDO18210.1"/>
    <property type="molecule type" value="Genomic_DNA"/>
</dbReference>
<dbReference type="NCBIfam" id="NF041131">
    <property type="entry name" value="RicT_YaaT_fam"/>
    <property type="match status" value="1"/>
</dbReference>
<dbReference type="Pfam" id="PF04468">
    <property type="entry name" value="PSP1"/>
    <property type="match status" value="1"/>
</dbReference>
<dbReference type="InterPro" id="IPR007557">
    <property type="entry name" value="PSP1_C"/>
</dbReference>
<evidence type="ECO:0000259" key="1">
    <source>
        <dbReference type="PROSITE" id="PS51411"/>
    </source>
</evidence>
<dbReference type="AlphaFoldDB" id="A0A060RHB1"/>
<reference evidence="2 3" key="1">
    <citation type="submission" date="2014-02" db="EMBL/GenBank/DDBJ databases">
        <authorList>
            <person name="Manrique M."/>
        </authorList>
    </citation>
    <scope>NUCLEOTIDE SEQUENCE [LARGE SCALE GENOMIC DNA]</scope>
    <source>
        <strain evidence="2 3">LMG17956</strain>
    </source>
</reference>
<dbReference type="PROSITE" id="PS51411">
    <property type="entry name" value="PSP1_C"/>
    <property type="match status" value="1"/>
</dbReference>
<evidence type="ECO:0000313" key="3">
    <source>
        <dbReference type="Proteomes" id="UP000027584"/>
    </source>
</evidence>
<dbReference type="GO" id="GO:0005737">
    <property type="term" value="C:cytoplasm"/>
    <property type="evidence" value="ECO:0007669"/>
    <property type="project" value="TreeGrafter"/>
</dbReference>
<comment type="caution">
    <text evidence="2">The sequence shown here is derived from an EMBL/GenBank/DDBJ whole genome shotgun (WGS) entry which is preliminary data.</text>
</comment>
<gene>
    <name evidence="2" type="ORF">BN963_SGAL_01408</name>
</gene>
<proteinExistence type="predicted"/>
<dbReference type="PANTHER" id="PTHR43830">
    <property type="entry name" value="PROTEIN PSP1"/>
    <property type="match status" value="1"/>
</dbReference>
<organism evidence="2 3">
    <name type="scientific">Streptococcus gallolyticus</name>
    <dbReference type="NCBI Taxonomy" id="315405"/>
    <lineage>
        <taxon>Bacteria</taxon>
        <taxon>Bacillati</taxon>
        <taxon>Bacillota</taxon>
        <taxon>Bacilli</taxon>
        <taxon>Lactobacillales</taxon>
        <taxon>Streptococcaceae</taxon>
        <taxon>Streptococcus</taxon>
    </lineage>
</organism>
<evidence type="ECO:0000313" key="2">
    <source>
        <dbReference type="EMBL" id="CDO18210.1"/>
    </source>
</evidence>
<dbReference type="PANTHER" id="PTHR43830:SF3">
    <property type="entry name" value="PROTEIN PSP1"/>
    <property type="match status" value="1"/>
</dbReference>
<dbReference type="InterPro" id="IPR047767">
    <property type="entry name" value="PSP1-like"/>
</dbReference>
<sequence>MTEVLSVKYEETGSIVYVLPNKKYKLGDYVVVKNKKGCRLAQVVTSNEVIDEIKLPAEMDCVARLANEKDKQAYQENIDLAKRSFSTVNELILANDLKMKVIDIIFPLERSYVLITFSAEERVDFRQLLRDLAGHFKTRIELRQINSREEAKVYGGVGPCGRALCCSSFLGEFPPVSIKMVKNQGMSLSTGKTAGICGRLMCCLSFEDDFYKTSKEKFPDVGTEIETADGLGVIAGIDVFSDTVKVRLPEKHTLLTYALEEVKVRG</sequence>
<accession>A0A060RHB1</accession>
<dbReference type="Proteomes" id="UP000027584">
    <property type="component" value="Unassembled WGS sequence"/>
</dbReference>
<name>A0A060RHB1_9STRE</name>
<protein>
    <submittedName>
        <fullName evidence="2">Signal-petidase-like protein</fullName>
    </submittedName>
</protein>